<evidence type="ECO:0000313" key="2">
    <source>
        <dbReference type="Proteomes" id="UP000887159"/>
    </source>
</evidence>
<dbReference type="AlphaFoldDB" id="A0A8X6V969"/>
<dbReference type="Proteomes" id="UP000887159">
    <property type="component" value="Unassembled WGS sequence"/>
</dbReference>
<organism evidence="1 2">
    <name type="scientific">Trichonephila clavipes</name>
    <name type="common">Golden silk orbweaver</name>
    <name type="synonym">Nephila clavipes</name>
    <dbReference type="NCBI Taxonomy" id="2585209"/>
    <lineage>
        <taxon>Eukaryota</taxon>
        <taxon>Metazoa</taxon>
        <taxon>Ecdysozoa</taxon>
        <taxon>Arthropoda</taxon>
        <taxon>Chelicerata</taxon>
        <taxon>Arachnida</taxon>
        <taxon>Araneae</taxon>
        <taxon>Araneomorphae</taxon>
        <taxon>Entelegynae</taxon>
        <taxon>Araneoidea</taxon>
        <taxon>Nephilidae</taxon>
        <taxon>Trichonephila</taxon>
    </lineage>
</organism>
<comment type="caution">
    <text evidence="1">The sequence shown here is derived from an EMBL/GenBank/DDBJ whole genome shotgun (WGS) entry which is preliminary data.</text>
</comment>
<reference evidence="1" key="1">
    <citation type="submission" date="2020-08" db="EMBL/GenBank/DDBJ databases">
        <title>Multicomponent nature underlies the extraordinary mechanical properties of spider dragline silk.</title>
        <authorList>
            <person name="Kono N."/>
            <person name="Nakamura H."/>
            <person name="Mori M."/>
            <person name="Yoshida Y."/>
            <person name="Ohtoshi R."/>
            <person name="Malay A.D."/>
            <person name="Moran D.A.P."/>
            <person name="Tomita M."/>
            <person name="Numata K."/>
            <person name="Arakawa K."/>
        </authorList>
    </citation>
    <scope>NUCLEOTIDE SEQUENCE</scope>
</reference>
<proteinExistence type="predicted"/>
<evidence type="ECO:0000313" key="1">
    <source>
        <dbReference type="EMBL" id="GFY09637.1"/>
    </source>
</evidence>
<sequence>MDQSSRRPQHRKKCSRTANCFIGRHAQVASSLRALVSSRTIRRRLGSQWPLRVLTLTSTHRDLRLEWCRSRGNWTAAEWNQVVFRNESRFNHSSDDNRVRVWKRGGTFVVNASILPLLYSDTPLRQLV</sequence>
<protein>
    <submittedName>
        <fullName evidence="1">Transposable element Tcb2 transposase</fullName>
    </submittedName>
</protein>
<keyword evidence="2" id="KW-1185">Reference proteome</keyword>
<dbReference type="EMBL" id="BMAU01021291">
    <property type="protein sequence ID" value="GFY09637.1"/>
    <property type="molecule type" value="Genomic_DNA"/>
</dbReference>
<dbReference type="GO" id="GO:0003676">
    <property type="term" value="F:nucleic acid binding"/>
    <property type="evidence" value="ECO:0007669"/>
    <property type="project" value="InterPro"/>
</dbReference>
<gene>
    <name evidence="1" type="primary">NCL1_51178</name>
    <name evidence="1" type="ORF">TNCV_381321</name>
</gene>
<dbReference type="Gene3D" id="3.30.420.10">
    <property type="entry name" value="Ribonuclease H-like superfamily/Ribonuclease H"/>
    <property type="match status" value="1"/>
</dbReference>
<accession>A0A8X6V969</accession>
<name>A0A8X6V969_TRICX</name>
<dbReference type="InterPro" id="IPR036397">
    <property type="entry name" value="RNaseH_sf"/>
</dbReference>